<evidence type="ECO:0000313" key="2">
    <source>
        <dbReference type="Proteomes" id="UP000589738"/>
    </source>
</evidence>
<dbReference type="InterPro" id="IPR032675">
    <property type="entry name" value="LRR_dom_sf"/>
</dbReference>
<dbReference type="AlphaFoldDB" id="A0A841NDW4"/>
<protein>
    <recommendedName>
        <fullName evidence="3">Leucine rich repeat-containing protein</fullName>
    </recommendedName>
</protein>
<gene>
    <name evidence="1" type="ORF">HNP36_002586</name>
</gene>
<proteinExistence type="predicted"/>
<dbReference type="Proteomes" id="UP000589738">
    <property type="component" value="Unassembled WGS sequence"/>
</dbReference>
<accession>A0A841NDW4</accession>
<reference evidence="1 2" key="1">
    <citation type="submission" date="2020-08" db="EMBL/GenBank/DDBJ databases">
        <title>Functional genomics of gut bacteria from endangered species of beetles.</title>
        <authorList>
            <person name="Carlos-Shanley C."/>
        </authorList>
    </citation>
    <scope>NUCLEOTIDE SEQUENCE [LARGE SCALE GENOMIC DNA]</scope>
    <source>
        <strain evidence="1 2">S00136</strain>
    </source>
</reference>
<evidence type="ECO:0000313" key="1">
    <source>
        <dbReference type="EMBL" id="MBB6371510.1"/>
    </source>
</evidence>
<organism evidence="1 2">
    <name type="scientific">Chryseobacterium shigense</name>
    <dbReference type="NCBI Taxonomy" id="297244"/>
    <lineage>
        <taxon>Bacteria</taxon>
        <taxon>Pseudomonadati</taxon>
        <taxon>Bacteroidota</taxon>
        <taxon>Flavobacteriia</taxon>
        <taxon>Flavobacteriales</taxon>
        <taxon>Weeksellaceae</taxon>
        <taxon>Chryseobacterium group</taxon>
        <taxon>Chryseobacterium</taxon>
    </lineage>
</organism>
<comment type="caution">
    <text evidence="1">The sequence shown here is derived from an EMBL/GenBank/DDBJ whole genome shotgun (WGS) entry which is preliminary data.</text>
</comment>
<dbReference type="Pfam" id="PF13306">
    <property type="entry name" value="LRR_5"/>
    <property type="match status" value="1"/>
</dbReference>
<dbReference type="RefSeq" id="WP_184164066.1">
    <property type="nucleotide sequence ID" value="NZ_JACHLC010000002.1"/>
</dbReference>
<keyword evidence="2" id="KW-1185">Reference proteome</keyword>
<sequence>MKTKEELKLYFENGDKPTQENFGEWLDSYWHKSEKLGNSALDLITYQEFRYSPTDNTEITGNDSIIVFPEGIKIIGGFRFNLTLQNRVTKIQFPQSLEIIRANAFGAQYLRGTLTIPGSCKVIEAHAFNSTVADLSELVLENGIETIADGSFQLLGCKNLTDLYIPKSVKSVGQSAFYIPALKTVSAPDGLDLSNAGIPETATILRYVDL</sequence>
<dbReference type="InterPro" id="IPR026906">
    <property type="entry name" value="LRR_5"/>
</dbReference>
<evidence type="ECO:0008006" key="3">
    <source>
        <dbReference type="Google" id="ProtNLM"/>
    </source>
</evidence>
<name>A0A841NDW4_9FLAO</name>
<dbReference type="EMBL" id="JACHLC010000002">
    <property type="protein sequence ID" value="MBB6371510.1"/>
    <property type="molecule type" value="Genomic_DNA"/>
</dbReference>
<dbReference type="Gene3D" id="3.80.10.10">
    <property type="entry name" value="Ribonuclease Inhibitor"/>
    <property type="match status" value="1"/>
</dbReference>